<organism evidence="1 2">
    <name type="scientific">Winmispira thermophila (strain ATCC 49972 / DSM 6192 / RI 19.B1)</name>
    <name type="common">Spirochaeta thermophila</name>
    <dbReference type="NCBI Taxonomy" id="665571"/>
    <lineage>
        <taxon>Bacteria</taxon>
        <taxon>Pseudomonadati</taxon>
        <taxon>Spirochaetota</taxon>
        <taxon>Spirochaetia</taxon>
        <taxon>Winmispirales</taxon>
        <taxon>Winmispiraceae</taxon>
        <taxon>Winmispira</taxon>
    </lineage>
</organism>
<reference key="1">
    <citation type="submission" date="2009-08" db="EMBL/GenBank/DDBJ databases">
        <title>The genome sequence of Spirochaeta thermophila DSM6192.</title>
        <authorList>
            <person name="Angelov A."/>
            <person name="Mientus M."/>
            <person name="Wittenberg S."/>
            <person name="Lehmann R."/>
            <person name="Liesegang H."/>
            <person name="Daniel R."/>
            <person name="Liebl W."/>
        </authorList>
    </citation>
    <scope>NUCLEOTIDE SEQUENCE</scope>
    <source>
        <strain>DSM 6192</strain>
    </source>
</reference>
<dbReference type="InterPro" id="IPR011990">
    <property type="entry name" value="TPR-like_helical_dom_sf"/>
</dbReference>
<dbReference type="PaxDb" id="665571-STHERM_c09870"/>
<accession>E0RSE6</accession>
<dbReference type="eggNOG" id="COG0457">
    <property type="taxonomic scope" value="Bacteria"/>
</dbReference>
<dbReference type="Gene3D" id="1.25.40.10">
    <property type="entry name" value="Tetratricopeptide repeat domain"/>
    <property type="match status" value="2"/>
</dbReference>
<proteinExistence type="predicted"/>
<reference evidence="1 2" key="2">
    <citation type="journal article" date="2010" name="J. Bacteriol.">
        <title>Genome sequence of the polysaccharide-degrading, thermophilic anaerobe Spirochaeta thermophila DSM 6192.</title>
        <authorList>
            <person name="Angelov A."/>
            <person name="Liebl S."/>
            <person name="Ballschmiter M."/>
            <person name="Bomeke M."/>
            <person name="Lehmann R."/>
            <person name="Liesegang H."/>
            <person name="Daniel R."/>
            <person name="Liebl W."/>
        </authorList>
    </citation>
    <scope>NUCLEOTIDE SEQUENCE [LARGE SCALE GENOMIC DNA]</scope>
    <source>
        <strain evidence="2">ATCC 49972 / DSM 6192 / RI 19.B1</strain>
    </source>
</reference>
<dbReference type="EMBL" id="CP001698">
    <property type="protein sequence ID" value="ADN01933.1"/>
    <property type="molecule type" value="Genomic_DNA"/>
</dbReference>
<evidence type="ECO:0000313" key="1">
    <source>
        <dbReference type="EMBL" id="ADN01933.1"/>
    </source>
</evidence>
<protein>
    <submittedName>
        <fullName evidence="1">Uncharacterized protein</fullName>
    </submittedName>
</protein>
<name>E0RSE6_WINT6</name>
<sequence>MKRIRWVGALALLLVVLSGLSLAVFFVWRDVTSWQDERSFQDLLDRVDEMLSSGKTVAAATILANMDRGLPRTSAGWLRVLKRAYLVGEMGGDYSVLLELGREAGAEYPGQARIWLLLIHALLSAGRPEEAMEVAWRHLPPSDYRYVFQSLWHALLEQHAEEFSVQRIQRMGRLLPFLLDPDVYLSLGEELDDESFTMRGVLLLLRRDRAYHEAARILADLSGETARDLLVYILHDAGVHEEVVERSEDFLRVPTPERLHLVAESLWHTGRITQASALYRHLIAAFPRHDPRAYHNLLVSLLEERRLEEAEEVLEAGLRAFPGDGLLLRDRVRLLLFRGEEDEARILAASLDDPFARIVSLLLEGRTHEPFLLRGEVWEMIEGHRGEEAAWEYGAWFFSSHGLWDDLEELLESGFGLWQGRTWYRFYRGLVLLKRGNREGAKRLLSEVEGDYRAAALYDLALILGEEGRYREGAELLTRVPLETFAKEEQLDLLTLRAWLLAASGSTGEARALLRQVLSVNPGTVDAAVLLRKLE</sequence>
<dbReference type="KEGG" id="sta:STHERM_c09870"/>
<dbReference type="SUPFAM" id="SSF48452">
    <property type="entry name" value="TPR-like"/>
    <property type="match status" value="1"/>
</dbReference>
<evidence type="ECO:0000313" key="2">
    <source>
        <dbReference type="Proteomes" id="UP000001296"/>
    </source>
</evidence>
<dbReference type="AlphaFoldDB" id="E0RSE6"/>
<dbReference type="Proteomes" id="UP000001296">
    <property type="component" value="Chromosome"/>
</dbReference>
<dbReference type="RefSeq" id="WP_013313774.1">
    <property type="nucleotide sequence ID" value="NC_014484.1"/>
</dbReference>
<dbReference type="HOGENOM" id="CLU_508897_0_0_12"/>
<dbReference type="Pfam" id="PF13432">
    <property type="entry name" value="TPR_16"/>
    <property type="match status" value="1"/>
</dbReference>
<gene>
    <name evidence="1" type="ordered locus">STHERM_c09870</name>
</gene>